<sequence length="189" mass="20933">MMSFLAQAFEYDIRIRLDDDRAPPNGVVILAEDITEGVVYENSGVKITAFEVNHTPVKPAFGFRIDYSGRSVVLSGDTRVSENLIRHAQNVDLLVHNVVSPETFQRIGVPPAQTANIIAHHTTPEQAGEVFEQTKPRLAVYSHIVLPNATEEDLIPPTRKIYSGPLELGEDLMVIVVGEKVEVRRPAKP</sequence>
<dbReference type="SUPFAM" id="SSF56281">
    <property type="entry name" value="Metallo-hydrolase/oxidoreductase"/>
    <property type="match status" value="1"/>
</dbReference>
<feature type="domain" description="Metallo-beta-lactamase" evidence="1">
    <location>
        <begin position="36"/>
        <end position="144"/>
    </location>
</feature>
<organism evidence="2 3">
    <name type="scientific">Bradyrhizobium diversitatis</name>
    <dbReference type="NCBI Taxonomy" id="2755406"/>
    <lineage>
        <taxon>Bacteria</taxon>
        <taxon>Pseudomonadati</taxon>
        <taxon>Pseudomonadota</taxon>
        <taxon>Alphaproteobacteria</taxon>
        <taxon>Hyphomicrobiales</taxon>
        <taxon>Nitrobacteraceae</taxon>
        <taxon>Bradyrhizobium</taxon>
    </lineage>
</organism>
<gene>
    <name evidence="2" type="ORF">H1B27_29125</name>
</gene>
<dbReference type="Proteomes" id="UP001194539">
    <property type="component" value="Unassembled WGS sequence"/>
</dbReference>
<dbReference type="Gene3D" id="3.60.15.10">
    <property type="entry name" value="Ribonuclease Z/Hydroxyacylglutathione hydrolase-like"/>
    <property type="match status" value="1"/>
</dbReference>
<dbReference type="PANTHER" id="PTHR46018">
    <property type="entry name" value="ZINC PHOSPHODIESTERASE ELAC PROTEIN 1"/>
    <property type="match status" value="1"/>
</dbReference>
<comment type="caution">
    <text evidence="2">The sequence shown here is derived from an EMBL/GenBank/DDBJ whole genome shotgun (WGS) entry which is preliminary data.</text>
</comment>
<dbReference type="PANTHER" id="PTHR46018:SF2">
    <property type="entry name" value="ZINC PHOSPHODIESTERASE ELAC PROTEIN 1"/>
    <property type="match status" value="1"/>
</dbReference>
<reference evidence="2 3" key="1">
    <citation type="submission" date="2020-07" db="EMBL/GenBank/DDBJ databases">
        <title>Bradyrhizobium diversity isolated from nodules of indigenous legumes of Western Australia.</title>
        <authorList>
            <person name="Klepa M.S."/>
        </authorList>
    </citation>
    <scope>NUCLEOTIDE SEQUENCE [LARGE SCALE GENOMIC DNA]</scope>
    <source>
        <strain evidence="2 3">CNPSo 4019</strain>
    </source>
</reference>
<dbReference type="EMBL" id="JACEGD010000031">
    <property type="protein sequence ID" value="MBH5390316.1"/>
    <property type="molecule type" value="Genomic_DNA"/>
</dbReference>
<name>A0ABS0PAI0_9BRAD</name>
<protein>
    <recommendedName>
        <fullName evidence="1">Metallo-beta-lactamase domain-containing protein</fullName>
    </recommendedName>
</protein>
<dbReference type="InterPro" id="IPR036866">
    <property type="entry name" value="RibonucZ/Hydroxyglut_hydro"/>
</dbReference>
<accession>A0ABS0PAI0</accession>
<dbReference type="Pfam" id="PF12706">
    <property type="entry name" value="Lactamase_B_2"/>
    <property type="match status" value="1"/>
</dbReference>
<evidence type="ECO:0000313" key="2">
    <source>
        <dbReference type="EMBL" id="MBH5390316.1"/>
    </source>
</evidence>
<dbReference type="RefSeq" id="WP_197968443.1">
    <property type="nucleotide sequence ID" value="NZ_JACEGD010000031.1"/>
</dbReference>
<evidence type="ECO:0000259" key="1">
    <source>
        <dbReference type="Pfam" id="PF12706"/>
    </source>
</evidence>
<dbReference type="InterPro" id="IPR001279">
    <property type="entry name" value="Metallo-B-lactamas"/>
</dbReference>
<proteinExistence type="predicted"/>
<evidence type="ECO:0000313" key="3">
    <source>
        <dbReference type="Proteomes" id="UP001194539"/>
    </source>
</evidence>
<keyword evidence="3" id="KW-1185">Reference proteome</keyword>